<proteinExistence type="predicted"/>
<evidence type="ECO:0000313" key="3">
    <source>
        <dbReference type="Proteomes" id="UP000095300"/>
    </source>
</evidence>
<protein>
    <recommendedName>
        <fullName evidence="1">CHK kinase-like domain-containing protein</fullName>
    </recommendedName>
</protein>
<dbReference type="InterPro" id="IPR004119">
    <property type="entry name" value="EcKL"/>
</dbReference>
<dbReference type="InterPro" id="IPR015897">
    <property type="entry name" value="CHK_kinase-like"/>
</dbReference>
<dbReference type="Gene3D" id="3.90.1200.10">
    <property type="match status" value="1"/>
</dbReference>
<sequence>MTTPNESEIEIQWLKFEMLPQLLKNRKLIADIEDNDFQQFHIRDIQIRFVGTEEAFMMTKCYRARLTYDFKGSTSELNFFVKKTPPLPQNVYDSINFKALFTNELQAYDKIIPSLEECGNINLKTVKFYHGELKTNSATLITEDFSCHGWKLTEGMANLSLEHTLLAMKYLAKFHAAGFALRAKDKKRFEQLTEGLMESRYANQEVHPQLLLQVQCGHERIFQACREYQKDIPEEFVKKFNALFIEMAEYGRRLVQPVEPFVTLCHGDYLRNNVAFKYGQEEEKDKPLEIMMFDLQTLRVTSPMYDVTTFLGLSTFAEVRQAHFKEIFDAYCEQLRASYEQIVRETSPDFMSHESLLKEFIRFFPNAVFTSSWFLPQLVQPLEISMAEMLTQQLTNEEIIHDCMTRGGVVTDRELAHQMKELYHLVQKYNVNIFQ</sequence>
<dbReference type="VEuPathDB" id="VectorBase:SCAU012840"/>
<keyword evidence="3" id="KW-1185">Reference proteome</keyword>
<evidence type="ECO:0000259" key="1">
    <source>
        <dbReference type="SMART" id="SM00587"/>
    </source>
</evidence>
<dbReference type="OrthoDB" id="191037at2759"/>
<dbReference type="PANTHER" id="PTHR11012:SF8">
    <property type="entry name" value="JUVENILE HORMONE-INDUCIBLE PROTEIN 26"/>
    <property type="match status" value="1"/>
</dbReference>
<dbReference type="KEGG" id="scac:106082646"/>
<dbReference type="EnsemblMetazoa" id="SCAU012840-RA">
    <property type="protein sequence ID" value="SCAU012840-PA"/>
    <property type="gene ID" value="SCAU012840"/>
</dbReference>
<dbReference type="PANTHER" id="PTHR11012">
    <property type="entry name" value="PROTEIN KINASE-LIKE DOMAIN-CONTAINING"/>
    <property type="match status" value="1"/>
</dbReference>
<name>A0A1I8Q0V4_STOCA</name>
<dbReference type="SMART" id="SM00587">
    <property type="entry name" value="CHK"/>
    <property type="match status" value="1"/>
</dbReference>
<dbReference type="Pfam" id="PF02958">
    <property type="entry name" value="EcKL"/>
    <property type="match status" value="1"/>
</dbReference>
<dbReference type="SUPFAM" id="SSF56112">
    <property type="entry name" value="Protein kinase-like (PK-like)"/>
    <property type="match status" value="1"/>
</dbReference>
<dbReference type="InterPro" id="IPR011009">
    <property type="entry name" value="Kinase-like_dom_sf"/>
</dbReference>
<dbReference type="STRING" id="35570.A0A1I8Q0V4"/>
<accession>A0A1I8Q0V4</accession>
<evidence type="ECO:0000313" key="2">
    <source>
        <dbReference type="EnsemblMetazoa" id="SCAU012840-PA"/>
    </source>
</evidence>
<dbReference type="Proteomes" id="UP000095300">
    <property type="component" value="Unassembled WGS sequence"/>
</dbReference>
<reference evidence="2" key="1">
    <citation type="submission" date="2020-05" db="UniProtKB">
        <authorList>
            <consortium name="EnsemblMetazoa"/>
        </authorList>
    </citation>
    <scope>IDENTIFICATION</scope>
    <source>
        <strain evidence="2">USDA</strain>
    </source>
</reference>
<organism evidence="2 3">
    <name type="scientific">Stomoxys calcitrans</name>
    <name type="common">Stable fly</name>
    <name type="synonym">Conops calcitrans</name>
    <dbReference type="NCBI Taxonomy" id="35570"/>
    <lineage>
        <taxon>Eukaryota</taxon>
        <taxon>Metazoa</taxon>
        <taxon>Ecdysozoa</taxon>
        <taxon>Arthropoda</taxon>
        <taxon>Hexapoda</taxon>
        <taxon>Insecta</taxon>
        <taxon>Pterygota</taxon>
        <taxon>Neoptera</taxon>
        <taxon>Endopterygota</taxon>
        <taxon>Diptera</taxon>
        <taxon>Brachycera</taxon>
        <taxon>Muscomorpha</taxon>
        <taxon>Muscoidea</taxon>
        <taxon>Muscidae</taxon>
        <taxon>Stomoxys</taxon>
    </lineage>
</organism>
<dbReference type="AlphaFoldDB" id="A0A1I8Q0V4"/>
<feature type="domain" description="CHK kinase-like" evidence="1">
    <location>
        <begin position="140"/>
        <end position="341"/>
    </location>
</feature>
<gene>
    <name evidence="2" type="primary">106082646</name>
</gene>